<dbReference type="EC" id="6.3.5.4" evidence="3"/>
<dbReference type="Gene3D" id="3.40.50.620">
    <property type="entry name" value="HUPs"/>
    <property type="match status" value="1"/>
</dbReference>
<protein>
    <recommendedName>
        <fullName evidence="3">asparagine synthase (glutamine-hydrolyzing)</fullName>
        <ecNumber evidence="3">6.3.5.4</ecNumber>
    </recommendedName>
</protein>
<dbReference type="EMBL" id="CP020370">
    <property type="protein sequence ID" value="AUB83193.1"/>
    <property type="molecule type" value="Genomic_DNA"/>
</dbReference>
<evidence type="ECO:0000256" key="2">
    <source>
        <dbReference type="ARBA" id="ARBA00005752"/>
    </source>
</evidence>
<dbReference type="GO" id="GO:0005829">
    <property type="term" value="C:cytosol"/>
    <property type="evidence" value="ECO:0007669"/>
    <property type="project" value="TreeGrafter"/>
</dbReference>
<evidence type="ECO:0000256" key="4">
    <source>
        <dbReference type="ARBA" id="ARBA00048741"/>
    </source>
</evidence>
<comment type="similarity">
    <text evidence="2">Belongs to the asparagine synthetase family.</text>
</comment>
<dbReference type="InterPro" id="IPR006426">
    <property type="entry name" value="Asn_synth_AEB"/>
</dbReference>
<dbReference type="GO" id="GO:0004066">
    <property type="term" value="F:asparagine synthase (glutamine-hydrolyzing) activity"/>
    <property type="evidence" value="ECO:0007669"/>
    <property type="project" value="UniProtKB-EC"/>
</dbReference>
<accession>A0A2K8UC90</accession>
<name>A0A2K8UC90_9GAMM</name>
<dbReference type="AlphaFoldDB" id="A0A2K8UC90"/>
<dbReference type="InterPro" id="IPR014729">
    <property type="entry name" value="Rossmann-like_a/b/a_fold"/>
</dbReference>
<dbReference type="SUPFAM" id="SSF56235">
    <property type="entry name" value="N-terminal nucleophile aminohydrolases (Ntn hydrolases)"/>
    <property type="match status" value="1"/>
</dbReference>
<dbReference type="CDD" id="cd01991">
    <property type="entry name" value="Asn_synthase_B_C"/>
    <property type="match status" value="1"/>
</dbReference>
<reference evidence="6 7" key="1">
    <citation type="submission" date="2017-03" db="EMBL/GenBank/DDBJ databases">
        <title>Complete genome sequence of Candidatus 'Thiodictyon syntrophicum' sp. nov. strain Cad16T, a photolithoautotroph purple sulfur bacterium isolated from an alpine meromictic lake.</title>
        <authorList>
            <person name="Luedin S.M."/>
            <person name="Pothier J.F."/>
            <person name="Danza F."/>
            <person name="Storelli N."/>
            <person name="Wittwer M."/>
            <person name="Tonolla M."/>
        </authorList>
    </citation>
    <scope>NUCLEOTIDE SEQUENCE [LARGE SCALE GENOMIC DNA]</scope>
    <source>
        <strain evidence="6 7">Cad16T</strain>
    </source>
</reference>
<keyword evidence="7" id="KW-1185">Reference proteome</keyword>
<dbReference type="PIRSF" id="PIRSF001589">
    <property type="entry name" value="Asn_synthetase_glu-h"/>
    <property type="match status" value="1"/>
</dbReference>
<feature type="domain" description="Asparagine synthetase" evidence="5">
    <location>
        <begin position="221"/>
        <end position="586"/>
    </location>
</feature>
<gene>
    <name evidence="6" type="ORF">THSYN_21100</name>
</gene>
<evidence type="ECO:0000259" key="5">
    <source>
        <dbReference type="Pfam" id="PF00733"/>
    </source>
</evidence>
<evidence type="ECO:0000313" key="7">
    <source>
        <dbReference type="Proteomes" id="UP000232638"/>
    </source>
</evidence>
<evidence type="ECO:0000256" key="3">
    <source>
        <dbReference type="ARBA" id="ARBA00012737"/>
    </source>
</evidence>
<dbReference type="KEGG" id="tsy:THSYN_21100"/>
<dbReference type="GO" id="GO:0006529">
    <property type="term" value="P:asparagine biosynthetic process"/>
    <property type="evidence" value="ECO:0007669"/>
    <property type="project" value="InterPro"/>
</dbReference>
<evidence type="ECO:0000313" key="6">
    <source>
        <dbReference type="EMBL" id="AUB83193.1"/>
    </source>
</evidence>
<dbReference type="Proteomes" id="UP000232638">
    <property type="component" value="Chromosome"/>
</dbReference>
<evidence type="ECO:0000256" key="1">
    <source>
        <dbReference type="ARBA" id="ARBA00005187"/>
    </source>
</evidence>
<dbReference type="InterPro" id="IPR029055">
    <property type="entry name" value="Ntn_hydrolases_N"/>
</dbReference>
<comment type="catalytic activity">
    <reaction evidence="4">
        <text>L-aspartate + L-glutamine + ATP + H2O = L-asparagine + L-glutamate + AMP + diphosphate + H(+)</text>
        <dbReference type="Rhea" id="RHEA:12228"/>
        <dbReference type="ChEBI" id="CHEBI:15377"/>
        <dbReference type="ChEBI" id="CHEBI:15378"/>
        <dbReference type="ChEBI" id="CHEBI:29985"/>
        <dbReference type="ChEBI" id="CHEBI:29991"/>
        <dbReference type="ChEBI" id="CHEBI:30616"/>
        <dbReference type="ChEBI" id="CHEBI:33019"/>
        <dbReference type="ChEBI" id="CHEBI:58048"/>
        <dbReference type="ChEBI" id="CHEBI:58359"/>
        <dbReference type="ChEBI" id="CHEBI:456215"/>
        <dbReference type="EC" id="6.3.5.4"/>
    </reaction>
</comment>
<comment type="pathway">
    <text evidence="1">Amino-acid biosynthesis; L-asparagine biosynthesis; L-asparagine from L-aspartate (L-Gln route): step 1/1.</text>
</comment>
<dbReference type="SUPFAM" id="SSF52402">
    <property type="entry name" value="Adenine nucleotide alpha hydrolases-like"/>
    <property type="match status" value="1"/>
</dbReference>
<dbReference type="PANTHER" id="PTHR43284">
    <property type="entry name" value="ASPARAGINE SYNTHETASE (GLUTAMINE-HYDROLYZING)"/>
    <property type="match status" value="1"/>
</dbReference>
<dbReference type="Pfam" id="PF00733">
    <property type="entry name" value="Asn_synthase"/>
    <property type="match status" value="1"/>
</dbReference>
<dbReference type="InterPro" id="IPR001962">
    <property type="entry name" value="Asn_synthase"/>
</dbReference>
<dbReference type="PANTHER" id="PTHR43284:SF1">
    <property type="entry name" value="ASPARAGINE SYNTHETASE"/>
    <property type="match status" value="1"/>
</dbReference>
<dbReference type="InterPro" id="IPR051786">
    <property type="entry name" value="ASN_synthetase/amidase"/>
</dbReference>
<organism evidence="6 7">
    <name type="scientific">Candidatus Thiodictyon syntrophicum</name>
    <dbReference type="NCBI Taxonomy" id="1166950"/>
    <lineage>
        <taxon>Bacteria</taxon>
        <taxon>Pseudomonadati</taxon>
        <taxon>Pseudomonadota</taxon>
        <taxon>Gammaproteobacteria</taxon>
        <taxon>Chromatiales</taxon>
        <taxon>Chromatiaceae</taxon>
        <taxon>Thiodictyon</taxon>
    </lineage>
</organism>
<sequence length="594" mass="64837">MAADLAARAGRRSGPAAWPDMTGPRLFGWLDPPGTASPRLAAWCAAMGAGRAASDGPFQVWCWPGERVRITESPAQVLAVSGVLFGGPATPDAAGRADPDGHYLRVRWERAGRRLCLFRDDSASQDLYYRALPGGGIAFSDDLDLLVTSPGGAPHLSRRGLHEYLRFLDIATPNTLYEGVWSPEPGTELIVEPGRAPRSVPRSPPPPPPVPADLETAATALDRLLDDAVRARLPATGTVVAFLSGGVDSALIAALAAAAAPGRILAYTLGFEDSACDETPIAARIAAHLGLPHRVLRPSMAEYRAAFDDWTAAISHPFADPAALPTLLAFRDAHRLGAVALDGTGADELIGILPAPHRRKAVWLATLAPRVLRRAAARLCGARGPLAGLYPLVEFDDPQEFLIRWRGWPRRELERLCAEPVSLAHTRFYRTYRDFRPGQHFARFSRLMATQPDDRIHEASRLTGLAVRFPFFDARLGAFVRALPLAMRYPPAQPKRILKAALARRVPRDLWDQPKHGFDFPFADFLALDDYALPRHYLSPERVRALGQAGAGLEPRVVSATLERLCAGGREVAFRIWALTVLSAWVENHWRRLG</sequence>
<proteinExistence type="inferred from homology"/>